<evidence type="ECO:0000256" key="2">
    <source>
        <dbReference type="ARBA" id="ARBA00022491"/>
    </source>
</evidence>
<keyword evidence="2" id="KW-0678">Repressor</keyword>
<keyword evidence="7" id="KW-0539">Nucleus</keyword>
<dbReference type="PROSITE" id="PS50005">
    <property type="entry name" value="TPR"/>
    <property type="match status" value="6"/>
</dbReference>
<feature type="repeat" description="TPR" evidence="9">
    <location>
        <begin position="162"/>
        <end position="195"/>
    </location>
</feature>
<dbReference type="RefSeq" id="XP_056518326.1">
    <property type="nucleotide sequence ID" value="XM_056668496.1"/>
</dbReference>
<evidence type="ECO:0000256" key="4">
    <source>
        <dbReference type="ARBA" id="ARBA00022803"/>
    </source>
</evidence>
<sequence>MSHTQPSPTAGVAPHHAAAHLAAHAQAQANGHMPAIPVQGQKGVPAPTTAQKIAQLNEQVWLQIGTLTELMGDLDGAMNAYEQALRHNQWSVPAMNAISCILRTKEQFPKAIECLQNILKLDPSNGETWGSLGHCHLMMDNLQDAYTSYQQALYHLRDPKEPKLWYGIGILYDRYGSLDHAEEAFSQVMRMAPDFEKANEIYFRLGIIYKQQQKFNQSLEVCDHLDQALSCTNCLQCFKYIVSDPPRPLTEEDIWFQIGHVHEQQKDFESAQSAYQRVLERDPNHAKVLQQLGWLYHQQSNAFQSQEKAIQFLEKSVSADNNDAQSWYLLGRCYMSMAKYPKAYEAYQQAVYRDGRNPTFWCSIGVLYYQINQYRDALDAYSRAIRLNPYISEVWYDLGTLYESCNNQIADALDAYGRAADLDPSNVHIKARLQLLQSQLSSGTAGQQQPTAPAPQPQDVHPQAYQAPGVGAPPAPQWGAPAAIGPPQAPAPPRQIPDWNRGINELQSQGQAPAANGMDQRDARIPGAPAQSPRQEPGRAFPDPRGPPRSPKMGDPNAYPPQHTLPQLGNAPGQGHERAPSGGNAFGAPRTGLPAGLSAAPPGPPGPPGPNGGAPPPPPYQNRPFSPPPEIRPIRDERPSSPGSGYPLQQFHPGPTLPPQVPGGNSIASGAPAPPSAATAAEAAARDREDRPASAMKRGREWEADTPLKKLASDESRARLDDQNARRPSPPARMPSPRQMQRRSSSEARREDVRRANENYHPSEAAHHPPTLPSIQDMPPRASTGSSLPPMTEPSGPASNAPPSGPPSANTPVKEEAPRPEAPLHMSLLLARWMLMKITTMRLKKRKRQLLPRGAQMAARQAIPRMVPAMPELVHLPRPNPRPKESCLIETRLL</sequence>
<dbReference type="OrthoDB" id="418911at2759"/>
<dbReference type="FunFam" id="1.25.40.10:FF:000282">
    <property type="entry name" value="Transcriptional corepressor Cyc8"/>
    <property type="match status" value="1"/>
</dbReference>
<feature type="repeat" description="TPR" evidence="9">
    <location>
        <begin position="358"/>
        <end position="391"/>
    </location>
</feature>
<evidence type="ECO:0000256" key="5">
    <source>
        <dbReference type="ARBA" id="ARBA00023015"/>
    </source>
</evidence>
<dbReference type="Pfam" id="PF12895">
    <property type="entry name" value="ANAPC3"/>
    <property type="match status" value="1"/>
</dbReference>
<keyword evidence="3" id="KW-0677">Repeat</keyword>
<evidence type="ECO:0000256" key="1">
    <source>
        <dbReference type="ARBA" id="ARBA00004123"/>
    </source>
</evidence>
<evidence type="ECO:0000256" key="3">
    <source>
        <dbReference type="ARBA" id="ARBA00022737"/>
    </source>
</evidence>
<dbReference type="AlphaFoldDB" id="A0A9W9KWV7"/>
<feature type="region of interest" description="Disordered" evidence="10">
    <location>
        <begin position="440"/>
        <end position="820"/>
    </location>
</feature>
<feature type="repeat" description="TPR" evidence="9">
    <location>
        <begin position="252"/>
        <end position="285"/>
    </location>
</feature>
<dbReference type="InterPro" id="IPR051630">
    <property type="entry name" value="Corepressor-Demethylase"/>
</dbReference>
<keyword evidence="12" id="KW-1185">Reference proteome</keyword>
<dbReference type="PANTHER" id="PTHR14017">
    <property type="entry name" value="LYSINE-SPECIFIC DEMETHYLASE"/>
    <property type="match status" value="1"/>
</dbReference>
<evidence type="ECO:0000256" key="10">
    <source>
        <dbReference type="SAM" id="MobiDB-lite"/>
    </source>
</evidence>
<dbReference type="GO" id="GO:0031490">
    <property type="term" value="F:chromatin DNA binding"/>
    <property type="evidence" value="ECO:0007669"/>
    <property type="project" value="TreeGrafter"/>
</dbReference>
<feature type="compositionally biased region" description="Low complexity" evidence="10">
    <location>
        <begin position="794"/>
        <end position="810"/>
    </location>
</feature>
<accession>A0A9W9KWV7</accession>
<feature type="compositionally biased region" description="Low complexity" evidence="10">
    <location>
        <begin position="440"/>
        <end position="451"/>
    </location>
</feature>
<dbReference type="InterPro" id="IPR011990">
    <property type="entry name" value="TPR-like_helical_dom_sf"/>
</dbReference>
<dbReference type="Pfam" id="PF13181">
    <property type="entry name" value="TPR_8"/>
    <property type="match status" value="3"/>
</dbReference>
<dbReference type="PANTHER" id="PTHR14017:SF1">
    <property type="entry name" value="LD02225P"/>
    <property type="match status" value="1"/>
</dbReference>
<keyword evidence="6" id="KW-0804">Transcription</keyword>
<dbReference type="SMART" id="SM00028">
    <property type="entry name" value="TPR"/>
    <property type="match status" value="10"/>
</dbReference>
<name>A0A9W9KWV7_9EURO</name>
<reference evidence="11" key="2">
    <citation type="journal article" date="2023" name="IMA Fungus">
        <title>Comparative genomic study of the Penicillium genus elucidates a diverse pangenome and 15 lateral gene transfer events.</title>
        <authorList>
            <person name="Petersen C."/>
            <person name="Sorensen T."/>
            <person name="Nielsen M.R."/>
            <person name="Sondergaard T.E."/>
            <person name="Sorensen J.L."/>
            <person name="Fitzpatrick D.A."/>
            <person name="Frisvad J.C."/>
            <person name="Nielsen K.L."/>
        </authorList>
    </citation>
    <scope>NUCLEOTIDE SEQUENCE</scope>
    <source>
        <strain evidence="11">IBT 22155</strain>
    </source>
</reference>
<dbReference type="Gene3D" id="1.25.40.10">
    <property type="entry name" value="Tetratricopeptide repeat domain"/>
    <property type="match status" value="2"/>
</dbReference>
<evidence type="ECO:0000256" key="9">
    <source>
        <dbReference type="PROSITE-ProRule" id="PRU00339"/>
    </source>
</evidence>
<evidence type="ECO:0000313" key="11">
    <source>
        <dbReference type="EMBL" id="KAJ5123927.1"/>
    </source>
</evidence>
<comment type="subcellular location">
    <subcellularLocation>
        <location evidence="1">Nucleus</location>
    </subcellularLocation>
</comment>
<keyword evidence="4 9" id="KW-0802">TPR repeat</keyword>
<comment type="caution">
    <text evidence="11">The sequence shown here is derived from an EMBL/GenBank/DDBJ whole genome shotgun (WGS) entry which is preliminary data.</text>
</comment>
<dbReference type="EMBL" id="JAPQKL010000006">
    <property type="protein sequence ID" value="KAJ5123927.1"/>
    <property type="molecule type" value="Genomic_DNA"/>
</dbReference>
<dbReference type="InterPro" id="IPR019734">
    <property type="entry name" value="TPR_rpt"/>
</dbReference>
<organism evidence="11 12">
    <name type="scientific">Penicillium bovifimosum</name>
    <dbReference type="NCBI Taxonomy" id="126998"/>
    <lineage>
        <taxon>Eukaryota</taxon>
        <taxon>Fungi</taxon>
        <taxon>Dikarya</taxon>
        <taxon>Ascomycota</taxon>
        <taxon>Pezizomycotina</taxon>
        <taxon>Eurotiomycetes</taxon>
        <taxon>Eurotiomycetidae</taxon>
        <taxon>Eurotiales</taxon>
        <taxon>Aspergillaceae</taxon>
        <taxon>Penicillium</taxon>
    </lineage>
</organism>
<dbReference type="Proteomes" id="UP001149079">
    <property type="component" value="Unassembled WGS sequence"/>
</dbReference>
<dbReference type="FunFam" id="1.25.40.10:FF:000078">
    <property type="entry name" value="Transcriptional corepressor Cyc8"/>
    <property type="match status" value="1"/>
</dbReference>
<feature type="compositionally biased region" description="Low complexity" evidence="10">
    <location>
        <begin position="668"/>
        <end position="683"/>
    </location>
</feature>
<feature type="compositionally biased region" description="Basic and acidic residues" evidence="10">
    <location>
        <begin position="684"/>
        <end position="725"/>
    </location>
</feature>
<evidence type="ECO:0000256" key="7">
    <source>
        <dbReference type="ARBA" id="ARBA00023242"/>
    </source>
</evidence>
<evidence type="ECO:0000256" key="6">
    <source>
        <dbReference type="ARBA" id="ARBA00023163"/>
    </source>
</evidence>
<proteinExistence type="inferred from homology"/>
<dbReference type="GO" id="GO:0000122">
    <property type="term" value="P:negative regulation of transcription by RNA polymerase II"/>
    <property type="evidence" value="ECO:0007669"/>
    <property type="project" value="TreeGrafter"/>
</dbReference>
<feature type="compositionally biased region" description="Pro residues" evidence="10">
    <location>
        <begin position="601"/>
        <end position="631"/>
    </location>
</feature>
<gene>
    <name evidence="11" type="ORF">N7515_007752</name>
</gene>
<protein>
    <submittedName>
        <fullName evidence="11">Uncharacterized protein</fullName>
    </submittedName>
</protein>
<keyword evidence="5" id="KW-0805">Transcription regulation</keyword>
<reference evidence="11" key="1">
    <citation type="submission" date="2022-11" db="EMBL/GenBank/DDBJ databases">
        <authorList>
            <person name="Petersen C."/>
        </authorList>
    </citation>
    <scope>NUCLEOTIDE SEQUENCE</scope>
    <source>
        <strain evidence="11">IBT 22155</strain>
    </source>
</reference>
<comment type="similarity">
    <text evidence="8">Belongs to the CYC8/SSN6 family.</text>
</comment>
<dbReference type="SUPFAM" id="SSF48452">
    <property type="entry name" value="TPR-like"/>
    <property type="match status" value="2"/>
</dbReference>
<feature type="repeat" description="TPR" evidence="9">
    <location>
        <begin position="324"/>
        <end position="357"/>
    </location>
</feature>
<evidence type="ECO:0000256" key="8">
    <source>
        <dbReference type="ARBA" id="ARBA00061082"/>
    </source>
</evidence>
<feature type="compositionally biased region" description="Basic and acidic residues" evidence="10">
    <location>
        <begin position="744"/>
        <end position="758"/>
    </location>
</feature>
<dbReference type="PROSITE" id="PS50293">
    <property type="entry name" value="TPR_REGION"/>
    <property type="match status" value="2"/>
</dbReference>
<feature type="compositionally biased region" description="Low complexity" evidence="10">
    <location>
        <begin position="477"/>
        <end position="486"/>
    </location>
</feature>
<dbReference type="GO" id="GO:0000978">
    <property type="term" value="F:RNA polymerase II cis-regulatory region sequence-specific DNA binding"/>
    <property type="evidence" value="ECO:0007669"/>
    <property type="project" value="TreeGrafter"/>
</dbReference>
<feature type="repeat" description="TPR" evidence="9">
    <location>
        <begin position="58"/>
        <end position="91"/>
    </location>
</feature>
<feature type="repeat" description="TPR" evidence="9">
    <location>
        <begin position="92"/>
        <end position="125"/>
    </location>
</feature>
<dbReference type="GeneID" id="81407666"/>
<dbReference type="GO" id="GO:0005634">
    <property type="term" value="C:nucleus"/>
    <property type="evidence" value="ECO:0007669"/>
    <property type="project" value="UniProtKB-SubCell"/>
</dbReference>
<evidence type="ECO:0000313" key="12">
    <source>
        <dbReference type="Proteomes" id="UP001149079"/>
    </source>
</evidence>
<dbReference type="GO" id="GO:0017053">
    <property type="term" value="C:transcription repressor complex"/>
    <property type="evidence" value="ECO:0007669"/>
    <property type="project" value="TreeGrafter"/>
</dbReference>